<reference evidence="1 2" key="1">
    <citation type="submission" date="2016-10" db="EMBL/GenBank/DDBJ databases">
        <authorList>
            <person name="de Groot N.N."/>
        </authorList>
    </citation>
    <scope>NUCLEOTIDE SEQUENCE [LARGE SCALE GENOMIC DNA]</scope>
    <source>
        <strain evidence="1 2">CGMCC 1.10825</strain>
    </source>
</reference>
<evidence type="ECO:0000313" key="1">
    <source>
        <dbReference type="EMBL" id="SEI01976.1"/>
    </source>
</evidence>
<accession>A0A1H6MR40</accession>
<name>A0A1H6MR40_9FLAO</name>
<gene>
    <name evidence="1" type="ORF">SAMN02927937_02775</name>
</gene>
<dbReference type="Proteomes" id="UP000199634">
    <property type="component" value="Unassembled WGS sequence"/>
</dbReference>
<proteinExistence type="predicted"/>
<dbReference type="EMBL" id="FNXE01000062">
    <property type="protein sequence ID" value="SEI01976.1"/>
    <property type="molecule type" value="Genomic_DNA"/>
</dbReference>
<dbReference type="RefSeq" id="WP_091102533.1">
    <property type="nucleotide sequence ID" value="NZ_FNXE01000062.1"/>
</dbReference>
<evidence type="ECO:0000313" key="2">
    <source>
        <dbReference type="Proteomes" id="UP000199634"/>
    </source>
</evidence>
<keyword evidence="2" id="KW-1185">Reference proteome</keyword>
<sequence>MKHFYTVILIFLSICSSAQKKYEPEQIKWNGTIYPYRYHHLEQYFRYYPNKRPVPNIDTTIINRNYLAVFEVKENKFYLNDIFIKGKNKAKDLSVLNELNEKNEPMFLNWINGLFDIGTGNETFNKNDSLSPIYDNYIVFEVKKGVVGRIENFTYNEFKLFKDYQYKRFKNTPEYPRLYRRLIYNGMTEFEATSHIYNFILFYSKSNFLKER</sequence>
<dbReference type="STRING" id="1159016.SAMN02927937_02775"/>
<organism evidence="1 2">
    <name type="scientific">Paenimyroides marinum</name>
    <dbReference type="NCBI Taxonomy" id="1159016"/>
    <lineage>
        <taxon>Bacteria</taxon>
        <taxon>Pseudomonadati</taxon>
        <taxon>Bacteroidota</taxon>
        <taxon>Flavobacteriia</taxon>
        <taxon>Flavobacteriales</taxon>
        <taxon>Flavobacteriaceae</taxon>
        <taxon>Paenimyroides</taxon>
    </lineage>
</organism>
<protein>
    <submittedName>
        <fullName evidence="1">Uncharacterized protein</fullName>
    </submittedName>
</protein>
<dbReference type="AlphaFoldDB" id="A0A1H6MR40"/>
<dbReference type="OrthoDB" id="1438245at2"/>